<dbReference type="GeneID" id="111859947"/>
<keyword evidence="8 14" id="KW-0675">Receptor</keyword>
<dbReference type="Ensembl" id="ENSPKIT00000029430.1">
    <property type="protein sequence ID" value="ENSPKIP00000005427.1"/>
    <property type="gene ID" value="ENSPKIG00000022110.1"/>
</dbReference>
<evidence type="ECO:0000259" key="16">
    <source>
        <dbReference type="PROSITE" id="PS50262"/>
    </source>
</evidence>
<dbReference type="STRING" id="1676925.ENSPKIP00000005427"/>
<feature type="transmembrane region" description="Helical" evidence="15">
    <location>
        <begin position="191"/>
        <end position="216"/>
    </location>
</feature>
<evidence type="ECO:0000256" key="15">
    <source>
        <dbReference type="SAM" id="Phobius"/>
    </source>
</evidence>
<feature type="transmembrane region" description="Helical" evidence="15">
    <location>
        <begin position="54"/>
        <end position="78"/>
    </location>
</feature>
<dbReference type="FunFam" id="1.20.1070.10:FF:000212">
    <property type="entry name" value="Prostaglandin E2 receptor EP2 subtype"/>
    <property type="match status" value="1"/>
</dbReference>
<evidence type="ECO:0000256" key="9">
    <source>
        <dbReference type="ARBA" id="ARBA00023180"/>
    </source>
</evidence>
<proteinExistence type="inferred from homology"/>
<evidence type="ECO:0000313" key="18">
    <source>
        <dbReference type="Proteomes" id="UP000261540"/>
    </source>
</evidence>
<evidence type="ECO:0000256" key="6">
    <source>
        <dbReference type="ARBA" id="ARBA00023136"/>
    </source>
</evidence>
<dbReference type="InterPro" id="IPR017452">
    <property type="entry name" value="GPCR_Rhodpsn_7TM"/>
</dbReference>
<evidence type="ECO:0000256" key="11">
    <source>
        <dbReference type="ARBA" id="ARBA00055790"/>
    </source>
</evidence>
<dbReference type="GO" id="GO:0071380">
    <property type="term" value="P:cellular response to prostaglandin E stimulus"/>
    <property type="evidence" value="ECO:0007669"/>
    <property type="project" value="TreeGrafter"/>
</dbReference>
<dbReference type="Pfam" id="PF00001">
    <property type="entry name" value="7tm_1"/>
    <property type="match status" value="1"/>
</dbReference>
<dbReference type="GO" id="GO:0007189">
    <property type="term" value="P:adenylate cyclase-activating G protein-coupled receptor signaling pathway"/>
    <property type="evidence" value="ECO:0007669"/>
    <property type="project" value="TreeGrafter"/>
</dbReference>
<dbReference type="SUPFAM" id="SSF81321">
    <property type="entry name" value="Family A G protein-coupled receptor-like"/>
    <property type="match status" value="1"/>
</dbReference>
<dbReference type="PANTHER" id="PTHR11866:SF8">
    <property type="entry name" value="PROSTAGLANDIN E2 RECEPTOR EP2 SUBTYPE"/>
    <property type="match status" value="1"/>
</dbReference>
<feature type="transmembrane region" description="Helical" evidence="15">
    <location>
        <begin position="98"/>
        <end position="119"/>
    </location>
</feature>
<keyword evidence="4 15" id="KW-1133">Transmembrane helix</keyword>
<evidence type="ECO:0000256" key="8">
    <source>
        <dbReference type="ARBA" id="ARBA00023170"/>
    </source>
</evidence>
<dbReference type="AlphaFoldDB" id="A0A3B3QF84"/>
<reference evidence="17" key="2">
    <citation type="submission" date="2025-09" db="UniProtKB">
        <authorList>
            <consortium name="Ensembl"/>
        </authorList>
    </citation>
    <scope>IDENTIFICATION</scope>
</reference>
<dbReference type="GO" id="GO:0005886">
    <property type="term" value="C:plasma membrane"/>
    <property type="evidence" value="ECO:0007669"/>
    <property type="project" value="UniProtKB-SubCell"/>
</dbReference>
<dbReference type="PROSITE" id="PS00237">
    <property type="entry name" value="G_PROTEIN_RECEP_F1_1"/>
    <property type="match status" value="1"/>
</dbReference>
<dbReference type="GeneTree" id="ENSGT01050000244902"/>
<evidence type="ECO:0000313" key="17">
    <source>
        <dbReference type="Ensembl" id="ENSPKIP00000005427.1"/>
    </source>
</evidence>
<dbReference type="OrthoDB" id="5959154at2759"/>
<feature type="transmembrane region" description="Helical" evidence="15">
    <location>
        <begin position="248"/>
        <end position="271"/>
    </location>
</feature>
<evidence type="ECO:0000256" key="4">
    <source>
        <dbReference type="ARBA" id="ARBA00022989"/>
    </source>
</evidence>
<evidence type="ECO:0000256" key="3">
    <source>
        <dbReference type="ARBA" id="ARBA00022692"/>
    </source>
</evidence>
<comment type="subcellular location">
    <subcellularLocation>
        <location evidence="1">Cell membrane</location>
        <topology evidence="1">Multi-pass membrane protein</topology>
    </subcellularLocation>
</comment>
<feature type="domain" description="G-protein coupled receptors family 1 profile" evidence="16">
    <location>
        <begin position="32"/>
        <end position="302"/>
    </location>
</feature>
<evidence type="ECO:0000256" key="14">
    <source>
        <dbReference type="RuleBase" id="RU000688"/>
    </source>
</evidence>
<name>A0A3B3QF84_9TELE</name>
<keyword evidence="9" id="KW-0325">Glycoprotein</keyword>
<keyword evidence="2" id="KW-1003">Cell membrane</keyword>
<feature type="transmembrane region" description="Helical" evidence="15">
    <location>
        <begin position="291"/>
        <end position="313"/>
    </location>
</feature>
<keyword evidence="10 14" id="KW-0807">Transducer</keyword>
<evidence type="ECO:0000256" key="5">
    <source>
        <dbReference type="ARBA" id="ARBA00023040"/>
    </source>
</evidence>
<feature type="transmembrane region" description="Helical" evidence="15">
    <location>
        <begin position="24"/>
        <end position="42"/>
    </location>
</feature>
<keyword evidence="5 14" id="KW-0297">G-protein coupled receptor</keyword>
<evidence type="ECO:0000256" key="12">
    <source>
        <dbReference type="ARBA" id="ARBA00067998"/>
    </source>
</evidence>
<dbReference type="PRINTS" id="PR00237">
    <property type="entry name" value="GPCRRHODOPSN"/>
</dbReference>
<evidence type="ECO:0000256" key="13">
    <source>
        <dbReference type="ARBA" id="ARBA00080542"/>
    </source>
</evidence>
<dbReference type="InterPro" id="IPR000276">
    <property type="entry name" value="GPCR_Rhodpsn"/>
</dbReference>
<evidence type="ECO:0000256" key="1">
    <source>
        <dbReference type="ARBA" id="ARBA00004651"/>
    </source>
</evidence>
<accession>A0A3B3QF84</accession>
<organism evidence="17 18">
    <name type="scientific">Paramormyrops kingsleyae</name>
    <dbReference type="NCBI Taxonomy" id="1676925"/>
    <lineage>
        <taxon>Eukaryota</taxon>
        <taxon>Metazoa</taxon>
        <taxon>Chordata</taxon>
        <taxon>Craniata</taxon>
        <taxon>Vertebrata</taxon>
        <taxon>Euteleostomi</taxon>
        <taxon>Actinopterygii</taxon>
        <taxon>Neopterygii</taxon>
        <taxon>Teleostei</taxon>
        <taxon>Osteoglossocephala</taxon>
        <taxon>Osteoglossomorpha</taxon>
        <taxon>Osteoglossiformes</taxon>
        <taxon>Mormyridae</taxon>
        <taxon>Paramormyrops</taxon>
    </lineage>
</organism>
<keyword evidence="7" id="KW-1015">Disulfide bond</keyword>
<keyword evidence="18" id="KW-1185">Reference proteome</keyword>
<dbReference type="Proteomes" id="UP000261540">
    <property type="component" value="Unplaced"/>
</dbReference>
<dbReference type="RefSeq" id="XP_023698903.1">
    <property type="nucleotide sequence ID" value="XM_023843135.2"/>
</dbReference>
<keyword evidence="6 15" id="KW-0472">Membrane</keyword>
<comment type="similarity">
    <text evidence="14">Belongs to the G-protein coupled receptor 1 family.</text>
</comment>
<evidence type="ECO:0000256" key="7">
    <source>
        <dbReference type="ARBA" id="ARBA00023157"/>
    </source>
</evidence>
<keyword evidence="3 14" id="KW-0812">Transmembrane</keyword>
<reference evidence="17" key="1">
    <citation type="submission" date="2025-08" db="UniProtKB">
        <authorList>
            <consortium name="Ensembl"/>
        </authorList>
    </citation>
    <scope>IDENTIFICATION</scope>
</reference>
<sequence>MAVENGICPLINHTMSGSPTMSGLMFSGGVVGNLVALLLLEVHRRREQVRQRQSLFHILVTVLVVTDLLGTISLSPLVLASYATKVSLVGMNKHVCTYFGFSMTFFSLSTLAILFTMALERWISIGNPYFYERHVTKRCGYISVAFIFIVCICFSVLPLMNFGEFVQYCPGTWCFIHMQHEMIQHIVYVNLYATLMLVIISSVVLCNVSVICHLVLMYRRRKLNQGSTVRRNRRYKRSLSMSEEVEHMILLVFMTVAFLICSVPLVIHVYINTASKSASGSKNYLGALRLLSMNSIIDPWVYIILSPSVLRFLRRTLCKQGQRSRHGVDEDVGTPSRLSNYSTSVELNKVQIMPWVN</sequence>
<dbReference type="KEGG" id="pki:111859947"/>
<dbReference type="Gene3D" id="1.20.1070.10">
    <property type="entry name" value="Rhodopsin 7-helix transmembrane proteins"/>
    <property type="match status" value="1"/>
</dbReference>
<feature type="transmembrane region" description="Helical" evidence="15">
    <location>
        <begin position="140"/>
        <end position="160"/>
    </location>
</feature>
<dbReference type="GO" id="GO:0007204">
    <property type="term" value="P:positive regulation of cytosolic calcium ion concentration"/>
    <property type="evidence" value="ECO:0007669"/>
    <property type="project" value="TreeGrafter"/>
</dbReference>
<protein>
    <recommendedName>
        <fullName evidence="12">Prostaglandin E2 receptor EP2 subtype</fullName>
    </recommendedName>
    <alternativeName>
        <fullName evidence="13">Prostanoid EP2 receptor</fullName>
    </alternativeName>
</protein>
<dbReference type="GO" id="GO:0006954">
    <property type="term" value="P:inflammatory response"/>
    <property type="evidence" value="ECO:0007669"/>
    <property type="project" value="TreeGrafter"/>
</dbReference>
<dbReference type="InterPro" id="IPR008365">
    <property type="entry name" value="Prostanoid_rcpt"/>
</dbReference>
<dbReference type="PRINTS" id="PR01788">
    <property type="entry name" value="PROSTANOIDR"/>
</dbReference>
<dbReference type="PROSITE" id="PS50262">
    <property type="entry name" value="G_PROTEIN_RECEP_F1_2"/>
    <property type="match status" value="1"/>
</dbReference>
<comment type="function">
    <text evidence="11">Receptor for prostaglandin E2 (PGE2). The activity of this receptor is mediated by G(s) proteins that stimulate adenylate cyclase. The subsequent raise in intracellular cAMP is responsible for the relaxing effect of this receptor on smooth muscle.</text>
</comment>
<dbReference type="PANTHER" id="PTHR11866">
    <property type="entry name" value="G-PROTEIN COUPLED RECEPTOR FAMILY 1 MEMBER"/>
    <property type="match status" value="1"/>
</dbReference>
<evidence type="ECO:0000256" key="2">
    <source>
        <dbReference type="ARBA" id="ARBA00022475"/>
    </source>
</evidence>
<evidence type="ECO:0000256" key="10">
    <source>
        <dbReference type="ARBA" id="ARBA00023224"/>
    </source>
</evidence>
<dbReference type="GO" id="GO:0004957">
    <property type="term" value="F:prostaglandin E receptor activity"/>
    <property type="evidence" value="ECO:0007669"/>
    <property type="project" value="Ensembl"/>
</dbReference>